<evidence type="ECO:0000256" key="1">
    <source>
        <dbReference type="SAM" id="Phobius"/>
    </source>
</evidence>
<evidence type="ECO:0000313" key="3">
    <source>
        <dbReference type="Proteomes" id="UP000006281"/>
    </source>
</evidence>
<dbReference type="STRING" id="1179773.BN6_52690"/>
<keyword evidence="1" id="KW-1133">Transmembrane helix</keyword>
<dbReference type="Proteomes" id="UP000006281">
    <property type="component" value="Chromosome"/>
</dbReference>
<protein>
    <submittedName>
        <fullName evidence="2">Uncharacterized protein</fullName>
    </submittedName>
</protein>
<sequence length="105" mass="11608">MVGWTLLRADLLPSPGWLSRWWPAVASLLLFGVAFAVWRKGRVPRAAEPAVRRDWTQVITAATALGALVFTALSLRAAQEQIEVAEQGQITDRYAKAVQLLGPRR</sequence>
<feature type="transmembrane region" description="Helical" evidence="1">
    <location>
        <begin position="20"/>
        <end position="38"/>
    </location>
</feature>
<dbReference type="EMBL" id="HE804045">
    <property type="protein sequence ID" value="CCH32533.1"/>
    <property type="molecule type" value="Genomic_DNA"/>
</dbReference>
<gene>
    <name evidence="2" type="ordered locus">BN6_52690</name>
</gene>
<keyword evidence="1" id="KW-0812">Transmembrane</keyword>
<dbReference type="PATRIC" id="fig|1179773.3.peg.5301"/>
<organism evidence="2 3">
    <name type="scientific">Saccharothrix espanaensis (strain ATCC 51144 / DSM 44229 / JCM 9112 / NBRC 15066 / NRRL 15764)</name>
    <dbReference type="NCBI Taxonomy" id="1179773"/>
    <lineage>
        <taxon>Bacteria</taxon>
        <taxon>Bacillati</taxon>
        <taxon>Actinomycetota</taxon>
        <taxon>Actinomycetes</taxon>
        <taxon>Pseudonocardiales</taxon>
        <taxon>Pseudonocardiaceae</taxon>
        <taxon>Saccharothrix</taxon>
    </lineage>
</organism>
<accession>K0K7E7</accession>
<dbReference type="KEGG" id="sesp:BN6_52690"/>
<proteinExistence type="predicted"/>
<evidence type="ECO:0000313" key="2">
    <source>
        <dbReference type="EMBL" id="CCH32533.1"/>
    </source>
</evidence>
<keyword evidence="1" id="KW-0472">Membrane</keyword>
<dbReference type="AlphaFoldDB" id="K0K7E7"/>
<name>K0K7E7_SACES</name>
<reference evidence="2 3" key="1">
    <citation type="journal article" date="2012" name="BMC Genomics">
        <title>Complete genome sequence of Saccharothrix espanaensis DSM 44229T and comparison to the other completely sequenced Pseudonocardiaceae.</title>
        <authorList>
            <person name="Strobel T."/>
            <person name="Al-Dilaimi A."/>
            <person name="Blom J."/>
            <person name="Gessner A."/>
            <person name="Kalinowski J."/>
            <person name="Luzhetska M."/>
            <person name="Puhler A."/>
            <person name="Szczepanowski R."/>
            <person name="Bechthold A."/>
            <person name="Ruckert C."/>
        </authorList>
    </citation>
    <scope>NUCLEOTIDE SEQUENCE [LARGE SCALE GENOMIC DNA]</scope>
    <source>
        <strain evidence="3">ATCC 51144 / DSM 44229 / JCM 9112 / NBRC 15066 / NRRL 15764</strain>
    </source>
</reference>
<keyword evidence="3" id="KW-1185">Reference proteome</keyword>
<dbReference type="HOGENOM" id="CLU_2234633_0_0_11"/>